<feature type="compositionally biased region" description="Pro residues" evidence="8">
    <location>
        <begin position="36"/>
        <end position="45"/>
    </location>
</feature>
<organism evidence="11 12">
    <name type="scientific">Saccharomycopsis crataegensis</name>
    <dbReference type="NCBI Taxonomy" id="43959"/>
    <lineage>
        <taxon>Eukaryota</taxon>
        <taxon>Fungi</taxon>
        <taxon>Dikarya</taxon>
        <taxon>Ascomycota</taxon>
        <taxon>Saccharomycotina</taxon>
        <taxon>Saccharomycetes</taxon>
        <taxon>Saccharomycopsidaceae</taxon>
        <taxon>Saccharomycopsis</taxon>
    </lineage>
</organism>
<reference evidence="11 12" key="1">
    <citation type="journal article" date="2023" name="Elife">
        <title>Identification of key yeast species and microbe-microbe interactions impacting larval growth of Drosophila in the wild.</title>
        <authorList>
            <person name="Mure A."/>
            <person name="Sugiura Y."/>
            <person name="Maeda R."/>
            <person name="Honda K."/>
            <person name="Sakurai N."/>
            <person name="Takahashi Y."/>
            <person name="Watada M."/>
            <person name="Katoh T."/>
            <person name="Gotoh A."/>
            <person name="Gotoh Y."/>
            <person name="Taniguchi I."/>
            <person name="Nakamura K."/>
            <person name="Hayashi T."/>
            <person name="Katayama T."/>
            <person name="Uemura T."/>
            <person name="Hattori Y."/>
        </authorList>
    </citation>
    <scope>NUCLEOTIDE SEQUENCE [LARGE SCALE GENOMIC DNA]</scope>
    <source>
        <strain evidence="11 12">SC-9</strain>
    </source>
</reference>
<comment type="subcellular location">
    <subcellularLocation>
        <location evidence="1">Nucleus</location>
    </subcellularLocation>
</comment>
<keyword evidence="6" id="KW-0804">Transcription</keyword>
<dbReference type="CDD" id="cd12148">
    <property type="entry name" value="fungal_TF_MHR"/>
    <property type="match status" value="1"/>
</dbReference>
<dbReference type="GeneID" id="90071269"/>
<dbReference type="GO" id="GO:0005634">
    <property type="term" value="C:nucleus"/>
    <property type="evidence" value="ECO:0007669"/>
    <property type="project" value="UniProtKB-SubCell"/>
</dbReference>
<keyword evidence="12" id="KW-1185">Reference proteome</keyword>
<name>A0AAV5QFV7_9ASCO</name>
<feature type="transmembrane region" description="Helical" evidence="9">
    <location>
        <begin position="609"/>
        <end position="626"/>
    </location>
</feature>
<dbReference type="GO" id="GO:0006351">
    <property type="term" value="P:DNA-templated transcription"/>
    <property type="evidence" value="ECO:0007669"/>
    <property type="project" value="InterPro"/>
</dbReference>
<accession>A0AAV5QFV7</accession>
<keyword evidence="9" id="KW-0812">Transmembrane</keyword>
<feature type="region of interest" description="Disordered" evidence="8">
    <location>
        <begin position="132"/>
        <end position="183"/>
    </location>
</feature>
<dbReference type="PANTHER" id="PTHR47782:SF12">
    <property type="entry name" value="ZN(II)2CYS6 TRANSCRIPTION FACTOR (EUROFUNG)"/>
    <property type="match status" value="1"/>
</dbReference>
<evidence type="ECO:0000256" key="1">
    <source>
        <dbReference type="ARBA" id="ARBA00004123"/>
    </source>
</evidence>
<feature type="domain" description="Zn(2)-C6 fungal-type" evidence="10">
    <location>
        <begin position="75"/>
        <end position="105"/>
    </location>
</feature>
<dbReference type="EMBL" id="BTFZ01000001">
    <property type="protein sequence ID" value="GMM33290.1"/>
    <property type="molecule type" value="Genomic_DNA"/>
</dbReference>
<gene>
    <name evidence="11" type="ORF">DASC09_006150</name>
</gene>
<dbReference type="PROSITE" id="PS00463">
    <property type="entry name" value="ZN2_CY6_FUNGAL_1"/>
    <property type="match status" value="1"/>
</dbReference>
<dbReference type="InterPro" id="IPR007219">
    <property type="entry name" value="XnlR_reg_dom"/>
</dbReference>
<dbReference type="Gene3D" id="4.10.240.10">
    <property type="entry name" value="Zn(2)-C6 fungal-type DNA-binding domain"/>
    <property type="match status" value="1"/>
</dbReference>
<evidence type="ECO:0000256" key="5">
    <source>
        <dbReference type="ARBA" id="ARBA00023125"/>
    </source>
</evidence>
<evidence type="ECO:0000256" key="8">
    <source>
        <dbReference type="SAM" id="MobiDB-lite"/>
    </source>
</evidence>
<dbReference type="GO" id="GO:0043565">
    <property type="term" value="F:sequence-specific DNA binding"/>
    <property type="evidence" value="ECO:0007669"/>
    <property type="project" value="TreeGrafter"/>
</dbReference>
<proteinExistence type="predicted"/>
<dbReference type="Pfam" id="PF04082">
    <property type="entry name" value="Fungal_trans"/>
    <property type="match status" value="1"/>
</dbReference>
<evidence type="ECO:0000256" key="9">
    <source>
        <dbReference type="SAM" id="Phobius"/>
    </source>
</evidence>
<keyword evidence="3" id="KW-0862">Zinc</keyword>
<protein>
    <submittedName>
        <fullName evidence="11">Ppr1 protein</fullName>
    </submittedName>
</protein>
<keyword evidence="9" id="KW-0472">Membrane</keyword>
<dbReference type="SUPFAM" id="SSF57701">
    <property type="entry name" value="Zn2/Cys6 DNA-binding domain"/>
    <property type="match status" value="1"/>
</dbReference>
<feature type="compositionally biased region" description="Polar residues" evidence="8">
    <location>
        <begin position="165"/>
        <end position="178"/>
    </location>
</feature>
<dbReference type="InterPro" id="IPR052202">
    <property type="entry name" value="Yeast_MetPath_Reg"/>
</dbReference>
<evidence type="ECO:0000256" key="4">
    <source>
        <dbReference type="ARBA" id="ARBA00023015"/>
    </source>
</evidence>
<evidence type="ECO:0000256" key="3">
    <source>
        <dbReference type="ARBA" id="ARBA00022833"/>
    </source>
</evidence>
<dbReference type="SMART" id="SM00066">
    <property type="entry name" value="GAL4"/>
    <property type="match status" value="1"/>
</dbReference>
<dbReference type="Proteomes" id="UP001360560">
    <property type="component" value="Unassembled WGS sequence"/>
</dbReference>
<dbReference type="InterPro" id="IPR036864">
    <property type="entry name" value="Zn2-C6_fun-type_DNA-bd_sf"/>
</dbReference>
<keyword evidence="7" id="KW-0539">Nucleus</keyword>
<keyword evidence="2" id="KW-0479">Metal-binding</keyword>
<dbReference type="InterPro" id="IPR001138">
    <property type="entry name" value="Zn2Cys6_DnaBD"/>
</dbReference>
<evidence type="ECO:0000256" key="6">
    <source>
        <dbReference type="ARBA" id="ARBA00023163"/>
    </source>
</evidence>
<dbReference type="AlphaFoldDB" id="A0AAV5QFV7"/>
<dbReference type="GO" id="GO:0008270">
    <property type="term" value="F:zinc ion binding"/>
    <property type="evidence" value="ECO:0007669"/>
    <property type="project" value="InterPro"/>
</dbReference>
<evidence type="ECO:0000313" key="12">
    <source>
        <dbReference type="Proteomes" id="UP001360560"/>
    </source>
</evidence>
<evidence type="ECO:0000313" key="11">
    <source>
        <dbReference type="EMBL" id="GMM33290.1"/>
    </source>
</evidence>
<evidence type="ECO:0000256" key="7">
    <source>
        <dbReference type="ARBA" id="ARBA00023242"/>
    </source>
</evidence>
<feature type="region of interest" description="Disordered" evidence="8">
    <location>
        <begin position="1"/>
        <end position="67"/>
    </location>
</feature>
<evidence type="ECO:0000259" key="10">
    <source>
        <dbReference type="PROSITE" id="PS50048"/>
    </source>
</evidence>
<keyword evidence="5" id="KW-0238">DNA-binding</keyword>
<keyword evidence="4" id="KW-0805">Transcription regulation</keyword>
<dbReference type="GO" id="GO:0045944">
    <property type="term" value="P:positive regulation of transcription by RNA polymerase II"/>
    <property type="evidence" value="ECO:0007669"/>
    <property type="project" value="TreeGrafter"/>
</dbReference>
<dbReference type="Pfam" id="PF00172">
    <property type="entry name" value="Zn_clus"/>
    <property type="match status" value="1"/>
</dbReference>
<keyword evidence="9" id="KW-1133">Transmembrane helix</keyword>
<feature type="transmembrane region" description="Helical" evidence="9">
    <location>
        <begin position="575"/>
        <end position="597"/>
    </location>
</feature>
<feature type="region of interest" description="Disordered" evidence="8">
    <location>
        <begin position="662"/>
        <end position="683"/>
    </location>
</feature>
<dbReference type="SMART" id="SM00906">
    <property type="entry name" value="Fungal_trans"/>
    <property type="match status" value="1"/>
</dbReference>
<comment type="caution">
    <text evidence="11">The sequence shown here is derived from an EMBL/GenBank/DDBJ whole genome shotgun (WGS) entry which is preliminary data.</text>
</comment>
<dbReference type="RefSeq" id="XP_064850290.1">
    <property type="nucleotide sequence ID" value="XM_064994218.1"/>
</dbReference>
<dbReference type="GO" id="GO:0000981">
    <property type="term" value="F:DNA-binding transcription factor activity, RNA polymerase II-specific"/>
    <property type="evidence" value="ECO:0007669"/>
    <property type="project" value="InterPro"/>
</dbReference>
<dbReference type="PROSITE" id="PS50048">
    <property type="entry name" value="ZN2_CY6_FUNGAL_2"/>
    <property type="match status" value="1"/>
</dbReference>
<feature type="compositionally biased region" description="Polar residues" evidence="8">
    <location>
        <begin position="146"/>
        <end position="155"/>
    </location>
</feature>
<evidence type="ECO:0000256" key="2">
    <source>
        <dbReference type="ARBA" id="ARBA00022723"/>
    </source>
</evidence>
<sequence>MSFGQFNFKVPVKIPGIQPKQSQIRDSIKKSSSQPQPQPTPPPPPSKKRSTEAADTSDEPQKVKRRSGGKHQMAACCACKKKRKKCDGKYPICSGCITSKVECTVFDGTTGRVIPRDYIQKLEETISSLNNQLKDASSNGDGGPNAENSAKPSSVDNDEDLLKPSINNTSNQTKQSMIKKSPRFEDEDLEMEIGYITLGAAAESRYIGDSSAYSIAKAITSSIDYYKKEKHASRTKFTNNTNSPPMVTEIFDPPVTKPSLVVAQSYLKNYSIHVQCQYPFLDWDWVLKCFDEVMNHDSSKPEEIFFIYMIFSIGSQIATSNLSHSNLTFTKAYYDKAMESLTPLVEVNTLKTVQAYLIMSVFSQKMPDGSSIWQTTGLAIRTAVALGLHREPYRKEYMSEKMQKLNELRYRIFWCAYGMERINGVVLGRPFGISDIDIDAPIPQQTSEISVACHVFKLRRIQSSICTFVYKPVVIMDSPEDIDSTRVQIVLELNDWMNTFPSKSHPISVFESRNWCQISYHNSMLLLLRQVVLEVSKLKERSHPRTIEWFKVFTQSASAICMHYKAIHVKGKLSYTWLAMHCVFVAGLSFLYCLWIDTSIKVLEWKRRGLIYDTISACSSILYVLAERFGSASIFRDTFERISNSVLLKVENDDLGLNESYTTATHSDNPDQTPINNYGGSSGATPSMPMMSESFFPSGVLNEQSIGIDQYLGYEMKDVIEGRCNVENLLNPENTNIAMQQELNLDMDLSLWEFLDTTGDKFLRDIYYDMESNLHSSMGAS</sequence>
<dbReference type="PANTHER" id="PTHR47782">
    <property type="entry name" value="ZN(II)2CYS6 TRANSCRIPTION FACTOR (EUROFUNG)-RELATED"/>
    <property type="match status" value="1"/>
</dbReference>